<evidence type="ECO:0000313" key="2">
    <source>
        <dbReference type="Proteomes" id="UP000315295"/>
    </source>
</evidence>
<proteinExistence type="predicted"/>
<name>A0A540LVQ7_MALBA</name>
<keyword evidence="2" id="KW-1185">Reference proteome</keyword>
<gene>
    <name evidence="1" type="ORF">C1H46_023834</name>
</gene>
<evidence type="ECO:0000313" key="1">
    <source>
        <dbReference type="EMBL" id="TQD90591.1"/>
    </source>
</evidence>
<protein>
    <submittedName>
        <fullName evidence="1">Uncharacterized protein</fullName>
    </submittedName>
</protein>
<dbReference type="EMBL" id="VIEB01000447">
    <property type="protein sequence ID" value="TQD90591.1"/>
    <property type="molecule type" value="Genomic_DNA"/>
</dbReference>
<dbReference type="AlphaFoldDB" id="A0A540LVQ7"/>
<sequence length="93" mass="10952">MWCLLTYLNVLNSLKSGRMHGMRIKVKWSSKELANIVCEFRGKLKLVAERKVGAAEAERFCKAFQRIHKRLVCTICFSRNNSRKYEFSFCLRC</sequence>
<comment type="caution">
    <text evidence="1">The sequence shown here is derived from an EMBL/GenBank/DDBJ whole genome shotgun (WGS) entry which is preliminary data.</text>
</comment>
<organism evidence="1 2">
    <name type="scientific">Malus baccata</name>
    <name type="common">Siberian crab apple</name>
    <name type="synonym">Pyrus baccata</name>
    <dbReference type="NCBI Taxonomy" id="106549"/>
    <lineage>
        <taxon>Eukaryota</taxon>
        <taxon>Viridiplantae</taxon>
        <taxon>Streptophyta</taxon>
        <taxon>Embryophyta</taxon>
        <taxon>Tracheophyta</taxon>
        <taxon>Spermatophyta</taxon>
        <taxon>Magnoliopsida</taxon>
        <taxon>eudicotyledons</taxon>
        <taxon>Gunneridae</taxon>
        <taxon>Pentapetalae</taxon>
        <taxon>rosids</taxon>
        <taxon>fabids</taxon>
        <taxon>Rosales</taxon>
        <taxon>Rosaceae</taxon>
        <taxon>Amygdaloideae</taxon>
        <taxon>Maleae</taxon>
        <taxon>Malus</taxon>
    </lineage>
</organism>
<accession>A0A540LVQ7</accession>
<dbReference type="Proteomes" id="UP000315295">
    <property type="component" value="Unassembled WGS sequence"/>
</dbReference>
<reference evidence="1 2" key="1">
    <citation type="journal article" date="2019" name="G3 (Bethesda)">
        <title>Sequencing of a Wild Apple (Malus baccata) Genome Unravels the Differences Between Cultivated and Wild Apple Species Regarding Disease Resistance and Cold Tolerance.</title>
        <authorList>
            <person name="Chen X."/>
        </authorList>
    </citation>
    <scope>NUCLEOTIDE SEQUENCE [LARGE SCALE GENOMIC DNA]</scope>
    <source>
        <strain evidence="2">cv. Shandingzi</strain>
        <tissue evidence="1">Leaves</tissue>
    </source>
</reference>